<protein>
    <submittedName>
        <fullName evidence="2">Antibiotic biosynthesis monooxygenase</fullName>
    </submittedName>
</protein>
<organism evidence="2 3">
    <name type="scientific">Streptomyces lonarensis</name>
    <dbReference type="NCBI Taxonomy" id="700599"/>
    <lineage>
        <taxon>Bacteria</taxon>
        <taxon>Bacillati</taxon>
        <taxon>Actinomycetota</taxon>
        <taxon>Actinomycetes</taxon>
        <taxon>Kitasatosporales</taxon>
        <taxon>Streptomycetaceae</taxon>
        <taxon>Streptomyces</taxon>
    </lineage>
</organism>
<dbReference type="Pfam" id="PF03992">
    <property type="entry name" value="ABM"/>
    <property type="match status" value="1"/>
</dbReference>
<keyword evidence="3" id="KW-1185">Reference proteome</keyword>
<dbReference type="InterPro" id="IPR007138">
    <property type="entry name" value="ABM_dom"/>
</dbReference>
<keyword evidence="2" id="KW-0560">Oxidoreductase</keyword>
<dbReference type="PANTHER" id="PTHR33336">
    <property type="entry name" value="QUINOL MONOOXYGENASE YGIN-RELATED"/>
    <property type="match status" value="1"/>
</dbReference>
<dbReference type="PROSITE" id="PS51725">
    <property type="entry name" value="ABM"/>
    <property type="match status" value="1"/>
</dbReference>
<proteinExistence type="predicted"/>
<dbReference type="AlphaFoldDB" id="A0A7X6D2U0"/>
<comment type="caution">
    <text evidence="2">The sequence shown here is derived from an EMBL/GenBank/DDBJ whole genome shotgun (WGS) entry which is preliminary data.</text>
</comment>
<accession>A0A7X6D2U0</accession>
<keyword evidence="2" id="KW-0503">Monooxygenase</keyword>
<dbReference type="InterPro" id="IPR011008">
    <property type="entry name" value="Dimeric_a/b-barrel"/>
</dbReference>
<dbReference type="PANTHER" id="PTHR33336:SF3">
    <property type="entry name" value="ABM DOMAIN-CONTAINING PROTEIN"/>
    <property type="match status" value="1"/>
</dbReference>
<gene>
    <name evidence="2" type="ORF">HCN56_16615</name>
</gene>
<sequence>MIFITVKFTVRPEHAEGWLDLVDDFTKATRAEPGNLFFEWSRSVDDPTVFYLVEGFRDGEAGKAHVEADHFKAGTETMSGAVATRPSIVSTEIPGMDGWGEMGEVSPREDG</sequence>
<evidence type="ECO:0000313" key="2">
    <source>
        <dbReference type="EMBL" id="NJQ07162.1"/>
    </source>
</evidence>
<feature type="domain" description="ABM" evidence="1">
    <location>
        <begin position="2"/>
        <end position="93"/>
    </location>
</feature>
<reference evidence="2 3" key="1">
    <citation type="submission" date="2020-03" db="EMBL/GenBank/DDBJ databases">
        <title>Draft genome of Streptomyces sp. ventii, isolated from the Axial Seamount in the Pacific Ocean, and resequencing of the two type strains Streptomyces lonarensis strain NCL 716 and Streptomyces bohaiensis strain 11A07.</title>
        <authorList>
            <person name="Loughran R.M."/>
            <person name="Pfannmuller K.M."/>
            <person name="Wasson B.J."/>
            <person name="Deadmond M.C."/>
            <person name="Paddock B.E."/>
            <person name="Koyack M.J."/>
            <person name="Gallegos D.A."/>
            <person name="Mitchell E.A."/>
            <person name="Ushijima B."/>
            <person name="Saw J.H."/>
            <person name="Mcphail K.L."/>
            <person name="Videau P."/>
        </authorList>
    </citation>
    <scope>NUCLEOTIDE SEQUENCE [LARGE SCALE GENOMIC DNA]</scope>
    <source>
        <strain evidence="2 3">NCL716</strain>
    </source>
</reference>
<name>A0A7X6D2U0_9ACTN</name>
<dbReference type="Gene3D" id="3.30.70.100">
    <property type="match status" value="1"/>
</dbReference>
<dbReference type="Proteomes" id="UP000578686">
    <property type="component" value="Unassembled WGS sequence"/>
</dbReference>
<dbReference type="RefSeq" id="WP_167971933.1">
    <property type="nucleotide sequence ID" value="NZ_BHZG01000036.1"/>
</dbReference>
<evidence type="ECO:0000313" key="3">
    <source>
        <dbReference type="Proteomes" id="UP000578686"/>
    </source>
</evidence>
<evidence type="ECO:0000259" key="1">
    <source>
        <dbReference type="PROSITE" id="PS51725"/>
    </source>
</evidence>
<dbReference type="InterPro" id="IPR050744">
    <property type="entry name" value="AI-2_Isomerase_LsrG"/>
</dbReference>
<dbReference type="GO" id="GO:0004497">
    <property type="term" value="F:monooxygenase activity"/>
    <property type="evidence" value="ECO:0007669"/>
    <property type="project" value="UniProtKB-KW"/>
</dbReference>
<dbReference type="EMBL" id="JAAVJD010000136">
    <property type="protein sequence ID" value="NJQ07162.1"/>
    <property type="molecule type" value="Genomic_DNA"/>
</dbReference>
<dbReference type="SUPFAM" id="SSF54909">
    <property type="entry name" value="Dimeric alpha+beta barrel"/>
    <property type="match status" value="1"/>
</dbReference>